<evidence type="ECO:0000256" key="8">
    <source>
        <dbReference type="ARBA" id="ARBA00037071"/>
    </source>
</evidence>
<evidence type="ECO:0000259" key="11">
    <source>
        <dbReference type="PROSITE" id="PS50059"/>
    </source>
</evidence>
<dbReference type="KEGG" id="atw:C0099_07770"/>
<evidence type="ECO:0000256" key="4">
    <source>
        <dbReference type="ARBA" id="ARBA00022490"/>
    </source>
</evidence>
<comment type="subcellular location">
    <subcellularLocation>
        <location evidence="2">Cytoplasm</location>
    </subcellularLocation>
</comment>
<dbReference type="GO" id="GO:0003755">
    <property type="term" value="F:peptidyl-prolyl cis-trans isomerase activity"/>
    <property type="evidence" value="ECO:0007669"/>
    <property type="project" value="UniProtKB-UniRule"/>
</dbReference>
<dbReference type="AlphaFoldDB" id="A0A2I6S6G2"/>
<keyword evidence="5 9" id="KW-0697">Rotamase</keyword>
<evidence type="ECO:0000313" key="12">
    <source>
        <dbReference type="EMBL" id="AUN94838.1"/>
    </source>
</evidence>
<evidence type="ECO:0000256" key="9">
    <source>
        <dbReference type="PROSITE-ProRule" id="PRU00277"/>
    </source>
</evidence>
<dbReference type="Proteomes" id="UP000242205">
    <property type="component" value="Chromosome"/>
</dbReference>
<keyword evidence="13" id="KW-1185">Reference proteome</keyword>
<comment type="function">
    <text evidence="8">Also involved in hydrogenase metallocenter assembly, probably by participating in the nickel insertion step. This function in hydrogenase biosynthesis requires chaperone activity and the presence of the metal-binding domain, but not PPIase activity.</text>
</comment>
<keyword evidence="6" id="KW-0143">Chaperone</keyword>
<dbReference type="Pfam" id="PF00254">
    <property type="entry name" value="FKBP_C"/>
    <property type="match status" value="1"/>
</dbReference>
<dbReference type="RefSeq" id="WP_102246904.1">
    <property type="nucleotide sequence ID" value="NZ_CP025682.1"/>
</dbReference>
<dbReference type="PANTHER" id="PTHR47861:SF3">
    <property type="entry name" value="FKBP-TYPE PEPTIDYL-PROLYL CIS-TRANS ISOMERASE SLYD"/>
    <property type="match status" value="1"/>
</dbReference>
<evidence type="ECO:0000256" key="6">
    <source>
        <dbReference type="ARBA" id="ARBA00023186"/>
    </source>
</evidence>
<dbReference type="OrthoDB" id="9808891at2"/>
<evidence type="ECO:0000256" key="7">
    <source>
        <dbReference type="ARBA" id="ARBA00023235"/>
    </source>
</evidence>
<evidence type="ECO:0000256" key="10">
    <source>
        <dbReference type="RuleBase" id="RU003915"/>
    </source>
</evidence>
<dbReference type="InterPro" id="IPR001179">
    <property type="entry name" value="PPIase_FKBP_dom"/>
</dbReference>
<dbReference type="GO" id="GO:0005737">
    <property type="term" value="C:cytoplasm"/>
    <property type="evidence" value="ECO:0007669"/>
    <property type="project" value="UniProtKB-SubCell"/>
</dbReference>
<comment type="catalytic activity">
    <reaction evidence="1 9 10">
        <text>[protein]-peptidylproline (omega=180) = [protein]-peptidylproline (omega=0)</text>
        <dbReference type="Rhea" id="RHEA:16237"/>
        <dbReference type="Rhea" id="RHEA-COMP:10747"/>
        <dbReference type="Rhea" id="RHEA-COMP:10748"/>
        <dbReference type="ChEBI" id="CHEBI:83833"/>
        <dbReference type="ChEBI" id="CHEBI:83834"/>
        <dbReference type="EC" id="5.2.1.8"/>
    </reaction>
</comment>
<dbReference type="EMBL" id="CP025682">
    <property type="protein sequence ID" value="AUN94838.1"/>
    <property type="molecule type" value="Genomic_DNA"/>
</dbReference>
<sequence length="159" mass="17359">MQILKDTVVTLDYTVTDSDGNLIDDGKNPLVYLHGGYDGIFPLIEETLQGKEVGETFTVKLQPEDAFGDIDEELVLIEEAAMFPENIEVGMAFERVGEDDEEDMVYRITDIADGKVVVDGNHPLAGMALVFDGKVADVRSATPEEIQHGHVHGAGGHHH</sequence>
<accession>A0A2I6S6G2</accession>
<keyword evidence="7 9" id="KW-0413">Isomerase</keyword>
<dbReference type="PROSITE" id="PS50059">
    <property type="entry name" value="FKBP_PPIASE"/>
    <property type="match status" value="1"/>
</dbReference>
<evidence type="ECO:0000256" key="3">
    <source>
        <dbReference type="ARBA" id="ARBA00006577"/>
    </source>
</evidence>
<name>A0A2I6S6G2_9RHOO</name>
<dbReference type="Gene3D" id="3.10.50.40">
    <property type="match status" value="1"/>
</dbReference>
<dbReference type="EC" id="5.2.1.8" evidence="10"/>
<gene>
    <name evidence="12" type="ORF">C0099_07770</name>
</gene>
<evidence type="ECO:0000256" key="5">
    <source>
        <dbReference type="ARBA" id="ARBA00023110"/>
    </source>
</evidence>
<organism evidence="12 13">
    <name type="scientific">Pseudazoarcus pumilus</name>
    <dbReference type="NCBI Taxonomy" id="2067960"/>
    <lineage>
        <taxon>Bacteria</taxon>
        <taxon>Pseudomonadati</taxon>
        <taxon>Pseudomonadota</taxon>
        <taxon>Betaproteobacteria</taxon>
        <taxon>Rhodocyclales</taxon>
        <taxon>Zoogloeaceae</taxon>
        <taxon>Pseudazoarcus</taxon>
    </lineage>
</organism>
<evidence type="ECO:0000256" key="2">
    <source>
        <dbReference type="ARBA" id="ARBA00004496"/>
    </source>
</evidence>
<comment type="similarity">
    <text evidence="3 10">Belongs to the FKBP-type PPIase family.</text>
</comment>
<dbReference type="SUPFAM" id="SSF54534">
    <property type="entry name" value="FKBP-like"/>
    <property type="match status" value="1"/>
</dbReference>
<dbReference type="GO" id="GO:0042026">
    <property type="term" value="P:protein refolding"/>
    <property type="evidence" value="ECO:0007669"/>
    <property type="project" value="UniProtKB-ARBA"/>
</dbReference>
<evidence type="ECO:0000313" key="13">
    <source>
        <dbReference type="Proteomes" id="UP000242205"/>
    </source>
</evidence>
<feature type="domain" description="PPIase FKBP-type" evidence="11">
    <location>
        <begin position="6"/>
        <end position="99"/>
    </location>
</feature>
<protein>
    <recommendedName>
        <fullName evidence="10">Peptidyl-prolyl cis-trans isomerase</fullName>
        <ecNumber evidence="10">5.2.1.8</ecNumber>
    </recommendedName>
</protein>
<proteinExistence type="inferred from homology"/>
<evidence type="ECO:0000256" key="1">
    <source>
        <dbReference type="ARBA" id="ARBA00000971"/>
    </source>
</evidence>
<keyword evidence="4" id="KW-0963">Cytoplasm</keyword>
<dbReference type="InterPro" id="IPR046357">
    <property type="entry name" value="PPIase_dom_sf"/>
</dbReference>
<reference evidence="12 13" key="1">
    <citation type="submission" date="2018-01" db="EMBL/GenBank/DDBJ databases">
        <authorList>
            <person name="Fu G.-Y."/>
        </authorList>
    </citation>
    <scope>NUCLEOTIDE SEQUENCE [LARGE SCALE GENOMIC DNA]</scope>
    <source>
        <strain evidence="12 13">SY39</strain>
    </source>
</reference>
<dbReference type="PANTHER" id="PTHR47861">
    <property type="entry name" value="FKBP-TYPE PEPTIDYL-PROLYL CIS-TRANS ISOMERASE SLYD"/>
    <property type="match status" value="1"/>
</dbReference>